<evidence type="ECO:0000256" key="2">
    <source>
        <dbReference type="ARBA" id="ARBA00022679"/>
    </source>
</evidence>
<evidence type="ECO:0000313" key="4">
    <source>
        <dbReference type="Proteomes" id="UP000319783"/>
    </source>
</evidence>
<dbReference type="GO" id="GO:0008713">
    <property type="term" value="F:ADP-heptose-lipopolysaccharide heptosyltransferase activity"/>
    <property type="evidence" value="ECO:0007669"/>
    <property type="project" value="TreeGrafter"/>
</dbReference>
<dbReference type="Pfam" id="PF01075">
    <property type="entry name" value="Glyco_transf_9"/>
    <property type="match status" value="1"/>
</dbReference>
<dbReference type="PANTHER" id="PTHR30160">
    <property type="entry name" value="TETRAACYLDISACCHARIDE 4'-KINASE-RELATED"/>
    <property type="match status" value="1"/>
</dbReference>
<comment type="caution">
    <text evidence="3">The sequence shown here is derived from an EMBL/GenBank/DDBJ whole genome shotgun (WGS) entry which is preliminary data.</text>
</comment>
<reference evidence="3 4" key="1">
    <citation type="submission" date="2019-04" db="EMBL/GenBank/DDBJ databases">
        <title>Genome of a novel bacterium Candidatus Jettenia ecosi reconstructed from metagenome of an anammox bioreactor.</title>
        <authorList>
            <person name="Mardanov A.V."/>
            <person name="Beletsky A.V."/>
            <person name="Ravin N.V."/>
            <person name="Botchkova E.A."/>
            <person name="Litti Y.V."/>
            <person name="Nozhevnikova A.N."/>
        </authorList>
    </citation>
    <scope>NUCLEOTIDE SEQUENCE [LARGE SCALE GENOMIC DNA]</scope>
    <source>
        <strain evidence="3">J2</strain>
    </source>
</reference>
<dbReference type="InterPro" id="IPR051199">
    <property type="entry name" value="LPS_LOS_Heptosyltrfase"/>
</dbReference>
<evidence type="ECO:0000256" key="1">
    <source>
        <dbReference type="ARBA" id="ARBA00022676"/>
    </source>
</evidence>
<dbReference type="GO" id="GO:0009244">
    <property type="term" value="P:lipopolysaccharide core region biosynthetic process"/>
    <property type="evidence" value="ECO:0007669"/>
    <property type="project" value="TreeGrafter"/>
</dbReference>
<organism evidence="3 4">
    <name type="scientific">Candidatus Jettenia ecosi</name>
    <dbReference type="NCBI Taxonomy" id="2494326"/>
    <lineage>
        <taxon>Bacteria</taxon>
        <taxon>Pseudomonadati</taxon>
        <taxon>Planctomycetota</taxon>
        <taxon>Candidatus Brocadiia</taxon>
        <taxon>Candidatus Brocadiales</taxon>
        <taxon>Candidatus Brocadiaceae</taxon>
        <taxon>Candidatus Jettenia</taxon>
    </lineage>
</organism>
<sequence>MVRLDKSLPKKIAVFRALQLGDLLCAVPAFRALRMALPNSKITLIGLPWAKSFVDRFPNYFDDFLEFPGYPGLPDIVPQVKKIPAFFKTAQERRFDLAIQMHGSGIFANPITVMLGANINAGFFLYREYCPDIDRFMPYPASEHEIWRYLRLIEFLGIPLQGDHLEFPLFQEDERDFSSLDKITHLQAHEYICIHPGARLPSRRWLIERFARVADALATSGLKIVLTGSADEIQLNETVGANMKAPFINLAGQTNLGTLAILLKKARLLICNDTGVSHIAAALRVPSIVIVAGSDPSRWAPLDYQRHRIVYHHIDCRPCFFSTCPVEYPCANGVSAETVISQAKKLLQQNLHVKKEGVLNAPVTDINLACTR</sequence>
<dbReference type="PANTHER" id="PTHR30160:SF1">
    <property type="entry name" value="LIPOPOLYSACCHARIDE 1,2-N-ACETYLGLUCOSAMINETRANSFERASE-RELATED"/>
    <property type="match status" value="1"/>
</dbReference>
<evidence type="ECO:0000313" key="3">
    <source>
        <dbReference type="EMBL" id="TLD42464.1"/>
    </source>
</evidence>
<dbReference type="Gene3D" id="3.40.50.2000">
    <property type="entry name" value="Glycogen Phosphorylase B"/>
    <property type="match status" value="2"/>
</dbReference>
<dbReference type="AlphaFoldDB" id="A0A533QCJ9"/>
<dbReference type="EMBL" id="SULG01000019">
    <property type="protein sequence ID" value="TLD42464.1"/>
    <property type="molecule type" value="Genomic_DNA"/>
</dbReference>
<protein>
    <submittedName>
        <fullName evidence="3">ADP-heptose--lipooligosaccharide heptosyltransferase II</fullName>
    </submittedName>
</protein>
<keyword evidence="1" id="KW-0328">Glycosyltransferase</keyword>
<dbReference type="Proteomes" id="UP000319783">
    <property type="component" value="Unassembled WGS sequence"/>
</dbReference>
<proteinExistence type="predicted"/>
<dbReference type="SUPFAM" id="SSF53756">
    <property type="entry name" value="UDP-Glycosyltransferase/glycogen phosphorylase"/>
    <property type="match status" value="1"/>
</dbReference>
<dbReference type="InterPro" id="IPR002201">
    <property type="entry name" value="Glyco_trans_9"/>
</dbReference>
<dbReference type="CDD" id="cd03789">
    <property type="entry name" value="GT9_LPS_heptosyltransferase"/>
    <property type="match status" value="1"/>
</dbReference>
<name>A0A533QCJ9_9BACT</name>
<accession>A0A533QCJ9</accession>
<gene>
    <name evidence="3" type="ORF">JETT_1207</name>
</gene>
<keyword evidence="2 3" id="KW-0808">Transferase</keyword>
<dbReference type="GO" id="GO:0005829">
    <property type="term" value="C:cytosol"/>
    <property type="evidence" value="ECO:0007669"/>
    <property type="project" value="TreeGrafter"/>
</dbReference>